<dbReference type="InterPro" id="IPR005835">
    <property type="entry name" value="NTP_transferase_dom"/>
</dbReference>
<dbReference type="PANTHER" id="PTHR43584:SF5">
    <property type="entry name" value="PROTEIN LICC"/>
    <property type="match status" value="1"/>
</dbReference>
<reference evidence="4" key="2">
    <citation type="journal article" date="2021" name="PeerJ">
        <title>Extensive microbial diversity within the chicken gut microbiome revealed by metagenomics and culture.</title>
        <authorList>
            <person name="Gilroy R."/>
            <person name="Ravi A."/>
            <person name="Getino M."/>
            <person name="Pursley I."/>
            <person name="Horton D.L."/>
            <person name="Alikhan N.F."/>
            <person name="Baker D."/>
            <person name="Gharbi K."/>
            <person name="Hall N."/>
            <person name="Watson M."/>
            <person name="Adriaenssens E.M."/>
            <person name="Foster-Nyarko E."/>
            <person name="Jarju S."/>
            <person name="Secka A."/>
            <person name="Antonio M."/>
            <person name="Oren A."/>
            <person name="Chaudhuri R.R."/>
            <person name="La Ragione R."/>
            <person name="Hildebrand F."/>
            <person name="Pallen M.J."/>
        </authorList>
    </citation>
    <scope>NUCLEOTIDE SEQUENCE</scope>
    <source>
        <strain evidence="4">CHK195-11698</strain>
    </source>
</reference>
<dbReference type="GO" id="GO:0016779">
    <property type="term" value="F:nucleotidyltransferase activity"/>
    <property type="evidence" value="ECO:0007669"/>
    <property type="project" value="UniProtKB-KW"/>
</dbReference>
<dbReference type="Pfam" id="PF00483">
    <property type="entry name" value="NTP_transferase"/>
    <property type="match status" value="1"/>
</dbReference>
<dbReference type="SUPFAM" id="SSF53448">
    <property type="entry name" value="Nucleotide-diphospho-sugar transferases"/>
    <property type="match status" value="1"/>
</dbReference>
<dbReference type="EMBL" id="DVMJ01000077">
    <property type="protein sequence ID" value="HIU14200.1"/>
    <property type="molecule type" value="Genomic_DNA"/>
</dbReference>
<dbReference type="AlphaFoldDB" id="A0A9D1L0X3"/>
<evidence type="ECO:0000313" key="4">
    <source>
        <dbReference type="EMBL" id="HIU14200.1"/>
    </source>
</evidence>
<dbReference type="PANTHER" id="PTHR43584">
    <property type="entry name" value="NUCLEOTIDYL TRANSFERASE"/>
    <property type="match status" value="1"/>
</dbReference>
<evidence type="ECO:0000313" key="5">
    <source>
        <dbReference type="Proteomes" id="UP000824175"/>
    </source>
</evidence>
<evidence type="ECO:0000259" key="3">
    <source>
        <dbReference type="Pfam" id="PF00483"/>
    </source>
</evidence>
<comment type="caution">
    <text evidence="4">The sequence shown here is derived from an EMBL/GenBank/DDBJ whole genome shotgun (WGS) entry which is preliminary data.</text>
</comment>
<dbReference type="Gene3D" id="3.90.550.10">
    <property type="entry name" value="Spore Coat Polysaccharide Biosynthesis Protein SpsA, Chain A"/>
    <property type="match status" value="1"/>
</dbReference>
<protein>
    <submittedName>
        <fullName evidence="4">Phosphocholine cytidylyltransferase family protein</fullName>
    </submittedName>
</protein>
<organism evidence="4 5">
    <name type="scientific">Candidatus Fimiplasma intestinipullorum</name>
    <dbReference type="NCBI Taxonomy" id="2840825"/>
    <lineage>
        <taxon>Bacteria</taxon>
        <taxon>Bacillati</taxon>
        <taxon>Bacillota</taxon>
        <taxon>Clostridia</taxon>
        <taxon>Eubacteriales</taxon>
        <taxon>Candidatus Fimiplasma</taxon>
    </lineage>
</organism>
<evidence type="ECO:0000256" key="1">
    <source>
        <dbReference type="ARBA" id="ARBA00022679"/>
    </source>
</evidence>
<keyword evidence="2 4" id="KW-0548">Nucleotidyltransferase</keyword>
<evidence type="ECO:0000256" key="2">
    <source>
        <dbReference type="ARBA" id="ARBA00022695"/>
    </source>
</evidence>
<keyword evidence="1" id="KW-0808">Transferase</keyword>
<dbReference type="InterPro" id="IPR029044">
    <property type="entry name" value="Nucleotide-diphossugar_trans"/>
</dbReference>
<gene>
    <name evidence="4" type="ORF">IAD15_09050</name>
</gene>
<name>A0A9D1L0X3_9FIRM</name>
<accession>A0A9D1L0X3</accession>
<sequence length="281" mass="32388">MNELDVLIELARHQPKNIQNASQTMLADLQQRGLVKDDLTLTEAGYAYLEPYRVKRAVLIAAGFGSRMVPLTYTTPKPLIKVHGRRIIETLLDALLAAGIKEIIICRGYLKETFDVLKDKYPMIQFVENPDYASCNNISSIYYCRDYLSQAYILESDLFLYNPDLIRPYEYRTNYISKPVEKTDDWCFDVKGDIIQSVSIGGEHCEQMYGISYWQADDAQKLAEDLKNVFESGDGKNLYWDEVALKVHPEHYTLAVRRVQEGDIIEIDTYDELKAIDHSYQ</sequence>
<dbReference type="Proteomes" id="UP000824175">
    <property type="component" value="Unassembled WGS sequence"/>
</dbReference>
<dbReference type="InterPro" id="IPR050065">
    <property type="entry name" value="GlmU-like"/>
</dbReference>
<feature type="domain" description="Nucleotidyl transferase" evidence="3">
    <location>
        <begin position="57"/>
        <end position="118"/>
    </location>
</feature>
<reference evidence="4" key="1">
    <citation type="submission" date="2020-10" db="EMBL/GenBank/DDBJ databases">
        <authorList>
            <person name="Gilroy R."/>
        </authorList>
    </citation>
    <scope>NUCLEOTIDE SEQUENCE</scope>
    <source>
        <strain evidence="4">CHK195-11698</strain>
    </source>
</reference>
<dbReference type="CDD" id="cd02523">
    <property type="entry name" value="PC_cytidylyltransferase"/>
    <property type="match status" value="1"/>
</dbReference>
<proteinExistence type="predicted"/>